<dbReference type="Proteomes" id="UP000583929">
    <property type="component" value="Unassembled WGS sequence"/>
</dbReference>
<evidence type="ECO:0000313" key="7">
    <source>
        <dbReference type="Proteomes" id="UP000583929"/>
    </source>
</evidence>
<feature type="non-terminal residue" evidence="6">
    <location>
        <position position="1"/>
    </location>
</feature>
<feature type="domain" description="GST N-terminal" evidence="4">
    <location>
        <begin position="250"/>
        <end position="329"/>
    </location>
</feature>
<dbReference type="InterPro" id="IPR036249">
    <property type="entry name" value="Thioredoxin-like_sf"/>
</dbReference>
<feature type="domain" description="GST N-terminal" evidence="4">
    <location>
        <begin position="5"/>
        <end position="84"/>
    </location>
</feature>
<feature type="domain" description="GST C-terminal" evidence="5">
    <location>
        <begin position="90"/>
        <end position="218"/>
    </location>
</feature>
<evidence type="ECO:0000256" key="2">
    <source>
        <dbReference type="ARBA" id="ARBA00022679"/>
    </source>
</evidence>
<dbReference type="GO" id="GO:0006749">
    <property type="term" value="P:glutathione metabolic process"/>
    <property type="evidence" value="ECO:0007669"/>
    <property type="project" value="InterPro"/>
</dbReference>
<gene>
    <name evidence="6" type="ORF">G4B88_027948</name>
</gene>
<dbReference type="InterPro" id="IPR036282">
    <property type="entry name" value="Glutathione-S-Trfase_C_sf"/>
</dbReference>
<dbReference type="SFLD" id="SFLDS00019">
    <property type="entry name" value="Glutathione_Transferase_(cytos"/>
    <property type="match status" value="2"/>
</dbReference>
<proteinExistence type="predicted"/>
<dbReference type="SUPFAM" id="SSF52833">
    <property type="entry name" value="Thioredoxin-like"/>
    <property type="match status" value="2"/>
</dbReference>
<name>A0A7J6I6J9_CANSA</name>
<dbReference type="PROSITE" id="PS50405">
    <property type="entry name" value="GST_CTER"/>
    <property type="match status" value="2"/>
</dbReference>
<dbReference type="Pfam" id="PF13417">
    <property type="entry name" value="GST_N_3"/>
    <property type="match status" value="1"/>
</dbReference>
<evidence type="ECO:0000313" key="6">
    <source>
        <dbReference type="EMBL" id="KAF4403177.1"/>
    </source>
</evidence>
<feature type="domain" description="GST C-terminal" evidence="5">
    <location>
        <begin position="335"/>
        <end position="475"/>
    </location>
</feature>
<dbReference type="InterPro" id="IPR040079">
    <property type="entry name" value="Glutathione_S-Trfase"/>
</dbReference>
<dbReference type="CDD" id="cd03185">
    <property type="entry name" value="GST_C_Tau"/>
    <property type="match status" value="2"/>
</dbReference>
<dbReference type="EC" id="2.5.1.18" evidence="1"/>
<comment type="caution">
    <text evidence="6">The sequence shown here is derived from an EMBL/GenBank/DDBJ whole genome shotgun (WGS) entry which is preliminary data.</text>
</comment>
<dbReference type="Gene3D" id="3.40.30.10">
    <property type="entry name" value="Glutaredoxin"/>
    <property type="match status" value="2"/>
</dbReference>
<dbReference type="FunFam" id="3.40.30.10:FF:000014">
    <property type="entry name" value="Tau class glutathione S-transferase"/>
    <property type="match status" value="2"/>
</dbReference>
<evidence type="ECO:0000256" key="1">
    <source>
        <dbReference type="ARBA" id="ARBA00012452"/>
    </source>
</evidence>
<accession>A0A7J6I6J9</accession>
<evidence type="ECO:0000256" key="3">
    <source>
        <dbReference type="ARBA" id="ARBA00047960"/>
    </source>
</evidence>
<dbReference type="AlphaFoldDB" id="A0A7J6I6J9"/>
<keyword evidence="7" id="KW-1185">Reference proteome</keyword>
<dbReference type="InterPro" id="IPR045074">
    <property type="entry name" value="GST_C_Tau"/>
</dbReference>
<dbReference type="GO" id="GO:0005737">
    <property type="term" value="C:cytoplasm"/>
    <property type="evidence" value="ECO:0007669"/>
    <property type="project" value="TreeGrafter"/>
</dbReference>
<evidence type="ECO:0000259" key="5">
    <source>
        <dbReference type="PROSITE" id="PS50405"/>
    </source>
</evidence>
<reference evidence="6 7" key="1">
    <citation type="journal article" date="2020" name="bioRxiv">
        <title>Sequence and annotation of 42 cannabis genomes reveals extensive copy number variation in cannabinoid synthesis and pathogen resistance genes.</title>
        <authorList>
            <person name="Mckernan K.J."/>
            <person name="Helbert Y."/>
            <person name="Kane L.T."/>
            <person name="Ebling H."/>
            <person name="Zhang L."/>
            <person name="Liu B."/>
            <person name="Eaton Z."/>
            <person name="Mclaughlin S."/>
            <person name="Kingan S."/>
            <person name="Baybayan P."/>
            <person name="Concepcion G."/>
            <person name="Jordan M."/>
            <person name="Riva A."/>
            <person name="Barbazuk W."/>
            <person name="Harkins T."/>
        </authorList>
    </citation>
    <scope>NUCLEOTIDE SEQUENCE [LARGE SCALE GENOMIC DNA]</scope>
    <source>
        <strain evidence="7">cv. Jamaican Lion 4</strain>
        <tissue evidence="6">Leaf</tissue>
    </source>
</reference>
<evidence type="ECO:0000259" key="4">
    <source>
        <dbReference type="PROSITE" id="PS50404"/>
    </source>
</evidence>
<organism evidence="6 7">
    <name type="scientific">Cannabis sativa</name>
    <name type="common">Hemp</name>
    <name type="synonym">Marijuana</name>
    <dbReference type="NCBI Taxonomy" id="3483"/>
    <lineage>
        <taxon>Eukaryota</taxon>
        <taxon>Viridiplantae</taxon>
        <taxon>Streptophyta</taxon>
        <taxon>Embryophyta</taxon>
        <taxon>Tracheophyta</taxon>
        <taxon>Spermatophyta</taxon>
        <taxon>Magnoliopsida</taxon>
        <taxon>eudicotyledons</taxon>
        <taxon>Gunneridae</taxon>
        <taxon>Pentapetalae</taxon>
        <taxon>rosids</taxon>
        <taxon>fabids</taxon>
        <taxon>Rosales</taxon>
        <taxon>Cannabaceae</taxon>
        <taxon>Cannabis</taxon>
    </lineage>
</organism>
<dbReference type="SUPFAM" id="SSF47616">
    <property type="entry name" value="GST C-terminal domain-like"/>
    <property type="match status" value="2"/>
</dbReference>
<dbReference type="InterPro" id="IPR045073">
    <property type="entry name" value="Omega/Tau-like"/>
</dbReference>
<dbReference type="Pfam" id="PF02798">
    <property type="entry name" value="GST_N"/>
    <property type="match status" value="1"/>
</dbReference>
<dbReference type="InterPro" id="IPR010987">
    <property type="entry name" value="Glutathione-S-Trfase_C-like"/>
</dbReference>
<comment type="catalytic activity">
    <reaction evidence="3">
        <text>RX + glutathione = an S-substituted glutathione + a halide anion + H(+)</text>
        <dbReference type="Rhea" id="RHEA:16437"/>
        <dbReference type="ChEBI" id="CHEBI:15378"/>
        <dbReference type="ChEBI" id="CHEBI:16042"/>
        <dbReference type="ChEBI" id="CHEBI:17792"/>
        <dbReference type="ChEBI" id="CHEBI:57925"/>
        <dbReference type="ChEBI" id="CHEBI:90779"/>
        <dbReference type="EC" id="2.5.1.18"/>
    </reaction>
</comment>
<sequence>MAGEDKVTLHGFWASPYAKRVELALILKGIPYEYVEENLTSKSSELIKYNPVYKKVPVLVHNGKALSESLVIVEYIDETWKTGPKLLPEDPYKRSQVRFWASYLDQLFGSMLNALKSIQGEAQQKAFMEVSHKLEVLEEGLKSFYPDCAQVDGASVGLVDLVMVCMFGGRKVQEEVLGINVIDHEKIPLVSAWITALGDIPLVKEALPPHDKLFKTQLNEVIVHYIFGICPHICHFIKFKEEERDMGKKCEVKLHGMWASSYSKRVEMALKVKGIPYEYIEEDLSNKSHLLLTCNPVHKKIPLLVHNEKPIVESYIILEYIDETWKNSPRLFPEDPYERAKVRFWANYIQQQMIESKSRVIMSDGETQVKESKEYIEKQKVLEEGVKDFFKGDGPYTNGQNLGVLDILTVATLGFYEVQEQVFGVKFMDPEMTPFLYSWVTEVNEHPVVKEVSPPLDKIMGFLLHYWGNLSNTFFCLTTQIADELA</sequence>
<protein>
    <recommendedName>
        <fullName evidence="1">glutathione transferase</fullName>
        <ecNumber evidence="1">2.5.1.18</ecNumber>
    </recommendedName>
</protein>
<dbReference type="CDD" id="cd03058">
    <property type="entry name" value="GST_N_Tau"/>
    <property type="match status" value="2"/>
</dbReference>
<dbReference type="PANTHER" id="PTHR11260">
    <property type="entry name" value="GLUTATHIONE S-TRANSFERASE, GST, SUPERFAMILY, GST DOMAIN CONTAINING"/>
    <property type="match status" value="1"/>
</dbReference>
<dbReference type="PROSITE" id="PS50404">
    <property type="entry name" value="GST_NTER"/>
    <property type="match status" value="2"/>
</dbReference>
<dbReference type="InterPro" id="IPR004045">
    <property type="entry name" value="Glutathione_S-Trfase_N"/>
</dbReference>
<dbReference type="SFLD" id="SFLDG01152">
    <property type="entry name" value="Main.3:_Omega-_and_Tau-like"/>
    <property type="match status" value="2"/>
</dbReference>
<dbReference type="SFLD" id="SFLDG00358">
    <property type="entry name" value="Main_(cytGST)"/>
    <property type="match status" value="2"/>
</dbReference>
<dbReference type="GO" id="GO:0004364">
    <property type="term" value="F:glutathione transferase activity"/>
    <property type="evidence" value="ECO:0007669"/>
    <property type="project" value="UniProtKB-EC"/>
</dbReference>
<dbReference type="PANTHER" id="PTHR11260:SF711">
    <property type="entry name" value="GLUTATHIONE S-TRANSFERASE U9"/>
    <property type="match status" value="1"/>
</dbReference>
<dbReference type="EMBL" id="JAATIQ010000005">
    <property type="protein sequence ID" value="KAF4403177.1"/>
    <property type="molecule type" value="Genomic_DNA"/>
</dbReference>
<dbReference type="Gene3D" id="1.20.1050.10">
    <property type="match status" value="2"/>
</dbReference>
<keyword evidence="2" id="KW-0808">Transferase</keyword>